<dbReference type="InterPro" id="IPR000718">
    <property type="entry name" value="Peptidase_M13"/>
</dbReference>
<name>A0A0N5A4I5_PARTI</name>
<feature type="chain" id="PRO_5005892675" evidence="1">
    <location>
        <begin position="20"/>
        <end position="443"/>
    </location>
</feature>
<dbReference type="InterPro" id="IPR024079">
    <property type="entry name" value="MetalloPept_cat_dom_sf"/>
</dbReference>
<reference evidence="4" key="1">
    <citation type="submission" date="2017-02" db="UniProtKB">
        <authorList>
            <consortium name="WormBaseParasite"/>
        </authorList>
    </citation>
    <scope>IDENTIFICATION</scope>
</reference>
<accession>A0A0N5A4I5</accession>
<organism evidence="3 4">
    <name type="scientific">Parastrongyloides trichosuri</name>
    <name type="common">Possum-specific nematode worm</name>
    <dbReference type="NCBI Taxonomy" id="131310"/>
    <lineage>
        <taxon>Eukaryota</taxon>
        <taxon>Metazoa</taxon>
        <taxon>Ecdysozoa</taxon>
        <taxon>Nematoda</taxon>
        <taxon>Chromadorea</taxon>
        <taxon>Rhabditida</taxon>
        <taxon>Tylenchina</taxon>
        <taxon>Panagrolaimomorpha</taxon>
        <taxon>Strongyloidoidea</taxon>
        <taxon>Strongyloididae</taxon>
        <taxon>Parastrongyloides</taxon>
    </lineage>
</organism>
<dbReference type="Proteomes" id="UP000038045">
    <property type="component" value="Unplaced"/>
</dbReference>
<dbReference type="SUPFAM" id="SSF55486">
    <property type="entry name" value="Metalloproteases ('zincins'), catalytic domain"/>
    <property type="match status" value="1"/>
</dbReference>
<sequence length="443" mass="51968">MNYSVYILLLSLFVGVLNALECNSGFTKGESKFIIPLKCGEGVNYCTTTYNKEGKIQKLYGCDSANFCKNKYEKNDTPTYQQLTEFFKKEIKYVRDKALIAYDQRLSDSITKKAINNEDFIDQVKKFNYKHECCDTDYYKLLHGKKESDYEAIKTIKFIIRICTTEKYLESFNDFHDFIDYNINQAYDDCVNENKLFMSLAYQVTTLNCVIGYEKIQALNETVMEMFNMIKNEFKIEIQKKKWLDEISRKNILEKIGAMEGKIFYLERLFGINVMENVYGKLNYTKKIKYGKFREIIATFIIDRQKENIYHFTPKLNPLQIDAWYQYQSNTFFAFFGMLREPIFDLNLPTAMKFGGYGSVIGHEIIHGFDEEGIRFTKFGKDGELLSGYSKEKYMKRRQCMIDQYNDITYLGGSLKVNGTFTLMENIADNGGIEIAYRAFKKY</sequence>
<dbReference type="PANTHER" id="PTHR11733">
    <property type="entry name" value="ZINC METALLOPROTEASE FAMILY M13 NEPRILYSIN-RELATED"/>
    <property type="match status" value="1"/>
</dbReference>
<evidence type="ECO:0000313" key="3">
    <source>
        <dbReference type="Proteomes" id="UP000038045"/>
    </source>
</evidence>
<dbReference type="WBParaSite" id="PTRK_0001657700.1">
    <property type="protein sequence ID" value="PTRK_0001657700.1"/>
    <property type="gene ID" value="PTRK_0001657700"/>
</dbReference>
<dbReference type="InterPro" id="IPR018497">
    <property type="entry name" value="Peptidase_M13_C"/>
</dbReference>
<evidence type="ECO:0000259" key="2">
    <source>
        <dbReference type="Pfam" id="PF01431"/>
    </source>
</evidence>
<proteinExistence type="predicted"/>
<dbReference type="GO" id="GO:0016485">
    <property type="term" value="P:protein processing"/>
    <property type="evidence" value="ECO:0007669"/>
    <property type="project" value="TreeGrafter"/>
</dbReference>
<dbReference type="PRINTS" id="PR00786">
    <property type="entry name" value="NEPRILYSIN"/>
</dbReference>
<evidence type="ECO:0000313" key="4">
    <source>
        <dbReference type="WBParaSite" id="PTRK_0001657700.1"/>
    </source>
</evidence>
<keyword evidence="1" id="KW-0732">Signal</keyword>
<keyword evidence="3" id="KW-1185">Reference proteome</keyword>
<dbReference type="PANTHER" id="PTHR11733:SF133">
    <property type="entry name" value="PHOSPHATE-REGULATING NEUTRAL ENDOPEPTIDASE PHEX"/>
    <property type="match status" value="1"/>
</dbReference>
<feature type="domain" description="Peptidase M13 C-terminal" evidence="2">
    <location>
        <begin position="323"/>
        <end position="442"/>
    </location>
</feature>
<dbReference type="Gene3D" id="3.40.390.10">
    <property type="entry name" value="Collagenase (Catalytic Domain)"/>
    <property type="match status" value="1"/>
</dbReference>
<dbReference type="GO" id="GO:0004222">
    <property type="term" value="F:metalloendopeptidase activity"/>
    <property type="evidence" value="ECO:0007669"/>
    <property type="project" value="InterPro"/>
</dbReference>
<dbReference type="InterPro" id="IPR042089">
    <property type="entry name" value="Peptidase_M13_dom_2"/>
</dbReference>
<dbReference type="Pfam" id="PF01431">
    <property type="entry name" value="Peptidase_M13"/>
    <property type="match status" value="1"/>
</dbReference>
<dbReference type="GO" id="GO:0005886">
    <property type="term" value="C:plasma membrane"/>
    <property type="evidence" value="ECO:0007669"/>
    <property type="project" value="TreeGrafter"/>
</dbReference>
<feature type="signal peptide" evidence="1">
    <location>
        <begin position="1"/>
        <end position="19"/>
    </location>
</feature>
<dbReference type="AlphaFoldDB" id="A0A0N5A4I5"/>
<dbReference type="PROSITE" id="PS51885">
    <property type="entry name" value="NEPRILYSIN"/>
    <property type="match status" value="1"/>
</dbReference>
<protein>
    <submittedName>
        <fullName evidence="4">Peptidase_M13 domain-containing protein</fullName>
    </submittedName>
</protein>
<dbReference type="Gene3D" id="1.10.1380.10">
    <property type="entry name" value="Neutral endopeptidase , domain2"/>
    <property type="match status" value="1"/>
</dbReference>
<dbReference type="STRING" id="131310.A0A0N5A4I5"/>
<evidence type="ECO:0000256" key="1">
    <source>
        <dbReference type="SAM" id="SignalP"/>
    </source>
</evidence>